<organism evidence="5 6">
    <name type="scientific">Aphanomyces stellatus</name>
    <dbReference type="NCBI Taxonomy" id="120398"/>
    <lineage>
        <taxon>Eukaryota</taxon>
        <taxon>Sar</taxon>
        <taxon>Stramenopiles</taxon>
        <taxon>Oomycota</taxon>
        <taxon>Saprolegniomycetes</taxon>
        <taxon>Saprolegniales</taxon>
        <taxon>Verrucalvaceae</taxon>
        <taxon>Aphanomyces</taxon>
    </lineage>
</organism>
<keyword evidence="1" id="KW-0863">Zinc-finger</keyword>
<dbReference type="OrthoDB" id="79804at2759"/>
<dbReference type="EMBL" id="VJMH01005235">
    <property type="protein sequence ID" value="KAF0698515.1"/>
    <property type="molecule type" value="Genomic_DNA"/>
</dbReference>
<dbReference type="Proteomes" id="UP000332933">
    <property type="component" value="Unassembled WGS sequence"/>
</dbReference>
<keyword evidence="1" id="KW-0479">Metal-binding</keyword>
<dbReference type="PROSITE" id="PS50157">
    <property type="entry name" value="ZINC_FINGER_C2H2_2"/>
    <property type="match status" value="1"/>
</dbReference>
<dbReference type="GO" id="GO:0008270">
    <property type="term" value="F:zinc ion binding"/>
    <property type="evidence" value="ECO:0007669"/>
    <property type="project" value="UniProtKB-KW"/>
</dbReference>
<dbReference type="InterPro" id="IPR013087">
    <property type="entry name" value="Znf_C2H2_type"/>
</dbReference>
<keyword evidence="1" id="KW-0862">Zinc</keyword>
<accession>A0A485KRG6</accession>
<dbReference type="AlphaFoldDB" id="A0A485KRG6"/>
<sequence>MATPAEAAPVEPTSPPLGSPTHKDNKRSILPLTKQLWKPFTQRNTKIQDDGAPSSPPLSPVAFPKGAGVPLTPRPRKGSLPTASLTLDPRQESPRRPRACSSRDATATSPPKSAKSFVCVTCGKTFATRRQFNRHHAFAFLHKLAVHHEVERESDDDDDDAMAAVRRVMHIVHVESKFFWRLRRAAHVVVAENASNETAIALSLRSPTDDKAASPSNTTKMETIETLLLTTSQVHDVFGANNYLAKLVAAVEVGYRDVAAQTLGLVLPTELPNRLASHVLAPTETSMLACLLPEAMAAYVAASSRGRHSDTTVLKRPPPIATEEVVSSST</sequence>
<evidence type="ECO:0000259" key="3">
    <source>
        <dbReference type="PROSITE" id="PS50157"/>
    </source>
</evidence>
<protein>
    <submittedName>
        <fullName evidence="5">Aste57867_10882 protein</fullName>
    </submittedName>
</protein>
<proteinExistence type="predicted"/>
<evidence type="ECO:0000313" key="5">
    <source>
        <dbReference type="EMBL" id="VFT87750.1"/>
    </source>
</evidence>
<feature type="region of interest" description="Disordered" evidence="2">
    <location>
        <begin position="309"/>
        <end position="330"/>
    </location>
</feature>
<evidence type="ECO:0000313" key="6">
    <source>
        <dbReference type="Proteomes" id="UP000332933"/>
    </source>
</evidence>
<feature type="domain" description="C2H2-type" evidence="3">
    <location>
        <begin position="117"/>
        <end position="142"/>
    </location>
</feature>
<gene>
    <name evidence="5" type="primary">Aste57867_10882</name>
    <name evidence="4" type="ORF">As57867_010842</name>
    <name evidence="5" type="ORF">ASTE57867_10882</name>
</gene>
<name>A0A485KRG6_9STRA</name>
<evidence type="ECO:0000313" key="4">
    <source>
        <dbReference type="EMBL" id="KAF0698515.1"/>
    </source>
</evidence>
<keyword evidence="6" id="KW-1185">Reference proteome</keyword>
<feature type="compositionally biased region" description="Low complexity" evidence="2">
    <location>
        <begin position="1"/>
        <end position="11"/>
    </location>
</feature>
<evidence type="ECO:0000256" key="1">
    <source>
        <dbReference type="PROSITE-ProRule" id="PRU00042"/>
    </source>
</evidence>
<dbReference type="EMBL" id="CAADRA010005256">
    <property type="protein sequence ID" value="VFT87750.1"/>
    <property type="molecule type" value="Genomic_DNA"/>
</dbReference>
<feature type="region of interest" description="Disordered" evidence="2">
    <location>
        <begin position="1"/>
        <end position="113"/>
    </location>
</feature>
<reference evidence="4" key="2">
    <citation type="submission" date="2019-06" db="EMBL/GenBank/DDBJ databases">
        <title>Genomics analysis of Aphanomyces spp. identifies a new class of oomycete effector associated with host adaptation.</title>
        <authorList>
            <person name="Gaulin E."/>
        </authorList>
    </citation>
    <scope>NUCLEOTIDE SEQUENCE</scope>
    <source>
        <strain evidence="4">CBS 578.67</strain>
    </source>
</reference>
<evidence type="ECO:0000256" key="2">
    <source>
        <dbReference type="SAM" id="MobiDB-lite"/>
    </source>
</evidence>
<reference evidence="5 6" key="1">
    <citation type="submission" date="2019-03" db="EMBL/GenBank/DDBJ databases">
        <authorList>
            <person name="Gaulin E."/>
            <person name="Dumas B."/>
        </authorList>
    </citation>
    <scope>NUCLEOTIDE SEQUENCE [LARGE SCALE GENOMIC DNA]</scope>
    <source>
        <strain evidence="5">CBS 568.67</strain>
    </source>
</reference>